<dbReference type="EMBL" id="JAACJO010000002">
    <property type="protein sequence ID" value="KAF5362272.1"/>
    <property type="molecule type" value="Genomic_DNA"/>
</dbReference>
<evidence type="ECO:0008006" key="3">
    <source>
        <dbReference type="Google" id="ProtNLM"/>
    </source>
</evidence>
<sequence>MPLAHFTPHQAHERRFSSPRDSWRNLSVSSLAFQRWRSIAISFPPLWCYIQICLPALYPPIQQLSLWIDRSRNNSLSLNVGYPCLVEVANPRAPFTQDTQQYFKAVLKVLTPTCNRWASLKLEFDLGHATIFQRYVFQQATKLHKLDVSVWGMRDELFDEEAFLTALSTTPTLKRLKLCMGLYERPAQLTPDFPWHSLAHVDLSCDIPWECLACTLSSCTSVVYLSICAIDRANDEKAVPKHIFLPNLRRLRIGLSSNDAFTLFDLLECPQLCVLNARIGRPRHGVHHQAYGHLESFLRGNRHDIHGLTLELWLNQELHAADLDLFLSLRRAQIVYVEITIYETGIYDCTSDFNELIAVLDDVSLAGGSRSSSFPPLVVLEEWTYRETKPGRSDGPPPTNFFRGLRIPYCPLDQPHRKLCSMHVD</sequence>
<comment type="caution">
    <text evidence="1">The sequence shown here is derived from an EMBL/GenBank/DDBJ whole genome shotgun (WGS) entry which is preliminary data.</text>
</comment>
<dbReference type="OrthoDB" id="3217549at2759"/>
<keyword evidence="2" id="KW-1185">Reference proteome</keyword>
<dbReference type="AlphaFoldDB" id="A0A8H5LM35"/>
<dbReference type="Proteomes" id="UP000559027">
    <property type="component" value="Unassembled WGS sequence"/>
</dbReference>
<dbReference type="Gene3D" id="3.80.10.10">
    <property type="entry name" value="Ribonuclease Inhibitor"/>
    <property type="match status" value="1"/>
</dbReference>
<accession>A0A8H5LM35</accession>
<dbReference type="InterPro" id="IPR032675">
    <property type="entry name" value="LRR_dom_sf"/>
</dbReference>
<organism evidence="1 2">
    <name type="scientific">Leucocoprinus leucothites</name>
    <dbReference type="NCBI Taxonomy" id="201217"/>
    <lineage>
        <taxon>Eukaryota</taxon>
        <taxon>Fungi</taxon>
        <taxon>Dikarya</taxon>
        <taxon>Basidiomycota</taxon>
        <taxon>Agaricomycotina</taxon>
        <taxon>Agaricomycetes</taxon>
        <taxon>Agaricomycetidae</taxon>
        <taxon>Agaricales</taxon>
        <taxon>Agaricineae</taxon>
        <taxon>Agaricaceae</taxon>
        <taxon>Leucocoprinus</taxon>
    </lineage>
</organism>
<proteinExistence type="predicted"/>
<gene>
    <name evidence="1" type="ORF">D9756_002060</name>
</gene>
<dbReference type="SUPFAM" id="SSF52047">
    <property type="entry name" value="RNI-like"/>
    <property type="match status" value="1"/>
</dbReference>
<name>A0A8H5LM35_9AGAR</name>
<evidence type="ECO:0000313" key="2">
    <source>
        <dbReference type="Proteomes" id="UP000559027"/>
    </source>
</evidence>
<reference evidence="1 2" key="1">
    <citation type="journal article" date="2020" name="ISME J.">
        <title>Uncovering the hidden diversity of litter-decomposition mechanisms in mushroom-forming fungi.</title>
        <authorList>
            <person name="Floudas D."/>
            <person name="Bentzer J."/>
            <person name="Ahren D."/>
            <person name="Johansson T."/>
            <person name="Persson P."/>
            <person name="Tunlid A."/>
        </authorList>
    </citation>
    <scope>NUCLEOTIDE SEQUENCE [LARGE SCALE GENOMIC DNA]</scope>
    <source>
        <strain evidence="1 2">CBS 146.42</strain>
    </source>
</reference>
<evidence type="ECO:0000313" key="1">
    <source>
        <dbReference type="EMBL" id="KAF5362272.1"/>
    </source>
</evidence>
<protein>
    <recommendedName>
        <fullName evidence="3">F-box domain-containing protein</fullName>
    </recommendedName>
</protein>